<comment type="caution">
    <text evidence="1">The sequence shown here is derived from an EMBL/GenBank/DDBJ whole genome shotgun (WGS) entry which is preliminary data.</text>
</comment>
<name>A0AAV4T7A0_9ARAC</name>
<protein>
    <submittedName>
        <fullName evidence="1">Uncharacterized protein</fullName>
    </submittedName>
</protein>
<reference evidence="1 2" key="1">
    <citation type="submission" date="2021-06" db="EMBL/GenBank/DDBJ databases">
        <title>Caerostris darwini draft genome.</title>
        <authorList>
            <person name="Kono N."/>
            <person name="Arakawa K."/>
        </authorList>
    </citation>
    <scope>NUCLEOTIDE SEQUENCE [LARGE SCALE GENOMIC DNA]</scope>
</reference>
<keyword evidence="2" id="KW-1185">Reference proteome</keyword>
<dbReference type="AlphaFoldDB" id="A0AAV4T7A0"/>
<evidence type="ECO:0000313" key="2">
    <source>
        <dbReference type="Proteomes" id="UP001054837"/>
    </source>
</evidence>
<sequence length="117" mass="13172">MHCVIRNCFAYIQIRQAKGEDIAGCWQSCTNSFSPPCSNACHWDSWSQSLGHRRERVLGGCANSAQGIPGRKAEGFPEKSHLVYDLTESGATSRHHEERLATRSAFVERFGFRRIKS</sequence>
<gene>
    <name evidence="1" type="ORF">CDAR_589251</name>
</gene>
<organism evidence="1 2">
    <name type="scientific">Caerostris darwini</name>
    <dbReference type="NCBI Taxonomy" id="1538125"/>
    <lineage>
        <taxon>Eukaryota</taxon>
        <taxon>Metazoa</taxon>
        <taxon>Ecdysozoa</taxon>
        <taxon>Arthropoda</taxon>
        <taxon>Chelicerata</taxon>
        <taxon>Arachnida</taxon>
        <taxon>Araneae</taxon>
        <taxon>Araneomorphae</taxon>
        <taxon>Entelegynae</taxon>
        <taxon>Araneoidea</taxon>
        <taxon>Araneidae</taxon>
        <taxon>Caerostris</taxon>
    </lineage>
</organism>
<dbReference type="EMBL" id="BPLQ01009159">
    <property type="protein sequence ID" value="GIY42165.1"/>
    <property type="molecule type" value="Genomic_DNA"/>
</dbReference>
<evidence type="ECO:0000313" key="1">
    <source>
        <dbReference type="EMBL" id="GIY42165.1"/>
    </source>
</evidence>
<dbReference type="Proteomes" id="UP001054837">
    <property type="component" value="Unassembled WGS sequence"/>
</dbReference>
<accession>A0AAV4T7A0</accession>
<proteinExistence type="predicted"/>